<accession>A0A1I2TN04</accession>
<proteinExistence type="predicted"/>
<keyword evidence="3" id="KW-0808">Transferase</keyword>
<dbReference type="EMBL" id="JACBZA010000001">
    <property type="protein sequence ID" value="NYH83106.1"/>
    <property type="molecule type" value="Genomic_DNA"/>
</dbReference>
<evidence type="ECO:0000259" key="1">
    <source>
        <dbReference type="Pfam" id="PF08241"/>
    </source>
</evidence>
<dbReference type="GO" id="GO:0008757">
    <property type="term" value="F:S-adenosylmethionine-dependent methyltransferase activity"/>
    <property type="evidence" value="ECO:0007669"/>
    <property type="project" value="InterPro"/>
</dbReference>
<dbReference type="PANTHER" id="PTHR43861:SF1">
    <property type="entry name" value="TRANS-ACONITATE 2-METHYLTRANSFERASE"/>
    <property type="match status" value="1"/>
</dbReference>
<sequence length="252" mass="27920">MTAVKWNADLYDGKHGFVAARGGDALDLLDAQPGERVLDVGSGTGDHVAALRARGVDAIGVDASPEMVARAREKYPDHPFEVADVCGLGYHGEFDAVFSNATLHWVDDSYGATEAISNALRDGGRFVTEFGGSGNIQRVVSGIWRVRSELGLPIAIHGFYFPTIGEYTSTLEEAGRFQVDAAWLFDRPTPLEGPDGLVNWVRMFCADLIADVPDQDSFFTRLEETMRRSLYRDGHWWIDYRRIRVHATKGMH</sequence>
<dbReference type="Gene3D" id="3.40.50.150">
    <property type="entry name" value="Vaccinia Virus protein VP39"/>
    <property type="match status" value="1"/>
</dbReference>
<dbReference type="CDD" id="cd02440">
    <property type="entry name" value="AdoMet_MTases"/>
    <property type="match status" value="1"/>
</dbReference>
<evidence type="ECO:0000313" key="3">
    <source>
        <dbReference type="EMBL" id="SFG64727.1"/>
    </source>
</evidence>
<evidence type="ECO:0000313" key="5">
    <source>
        <dbReference type="Proteomes" id="UP000533017"/>
    </source>
</evidence>
<dbReference type="InterPro" id="IPR029063">
    <property type="entry name" value="SAM-dependent_MTases_sf"/>
</dbReference>
<keyword evidence="5" id="KW-1185">Reference proteome</keyword>
<dbReference type="STRING" id="504797.SAMN05421678_107212"/>
<reference evidence="2 5" key="2">
    <citation type="submission" date="2020-07" db="EMBL/GenBank/DDBJ databases">
        <title>Sequencing the genomes of 1000 actinobacteria strains.</title>
        <authorList>
            <person name="Klenk H.-P."/>
        </authorList>
    </citation>
    <scope>NUCLEOTIDE SEQUENCE [LARGE SCALE GENOMIC DNA]</scope>
    <source>
        <strain evidence="2 5">DSM 45117</strain>
    </source>
</reference>
<gene>
    <name evidence="2" type="ORF">FHR37_001957</name>
    <name evidence="3" type="ORF">SAMN05421678_107212</name>
</gene>
<dbReference type="Pfam" id="PF08241">
    <property type="entry name" value="Methyltransf_11"/>
    <property type="match status" value="1"/>
</dbReference>
<reference evidence="3 4" key="1">
    <citation type="submission" date="2016-10" db="EMBL/GenBank/DDBJ databases">
        <authorList>
            <person name="de Groot N.N."/>
        </authorList>
    </citation>
    <scope>NUCLEOTIDE SEQUENCE [LARGE SCALE GENOMIC DNA]</scope>
    <source>
        <strain evidence="3 4">CPCC 202808</strain>
    </source>
</reference>
<name>A0A1I2TN04_9ACTN</name>
<dbReference type="InterPro" id="IPR013216">
    <property type="entry name" value="Methyltransf_11"/>
</dbReference>
<evidence type="ECO:0000313" key="4">
    <source>
        <dbReference type="Proteomes" id="UP000199052"/>
    </source>
</evidence>
<feature type="domain" description="Methyltransferase type 11" evidence="1">
    <location>
        <begin position="38"/>
        <end position="127"/>
    </location>
</feature>
<dbReference type="EMBL" id="FOOI01000007">
    <property type="protein sequence ID" value="SFG64727.1"/>
    <property type="molecule type" value="Genomic_DNA"/>
</dbReference>
<dbReference type="AlphaFoldDB" id="A0A1I2TN04"/>
<dbReference type="Proteomes" id="UP000533017">
    <property type="component" value="Unassembled WGS sequence"/>
</dbReference>
<dbReference type="Proteomes" id="UP000199052">
    <property type="component" value="Unassembled WGS sequence"/>
</dbReference>
<dbReference type="PANTHER" id="PTHR43861">
    <property type="entry name" value="TRANS-ACONITATE 2-METHYLTRANSFERASE-RELATED"/>
    <property type="match status" value="1"/>
</dbReference>
<dbReference type="RefSeq" id="WP_092883703.1">
    <property type="nucleotide sequence ID" value="NZ_FOOI01000007.1"/>
</dbReference>
<organism evidence="3 4">
    <name type="scientific">Actinopolymorpha cephalotaxi</name>
    <dbReference type="NCBI Taxonomy" id="504797"/>
    <lineage>
        <taxon>Bacteria</taxon>
        <taxon>Bacillati</taxon>
        <taxon>Actinomycetota</taxon>
        <taxon>Actinomycetes</taxon>
        <taxon>Propionibacteriales</taxon>
        <taxon>Actinopolymorphaceae</taxon>
        <taxon>Actinopolymorpha</taxon>
    </lineage>
</organism>
<dbReference type="OrthoDB" id="9795085at2"/>
<protein>
    <submittedName>
        <fullName evidence="3">Trans-aconitate methyltransferase</fullName>
    </submittedName>
</protein>
<dbReference type="SUPFAM" id="SSF53335">
    <property type="entry name" value="S-adenosyl-L-methionine-dependent methyltransferases"/>
    <property type="match status" value="1"/>
</dbReference>
<dbReference type="GO" id="GO:0032259">
    <property type="term" value="P:methylation"/>
    <property type="evidence" value="ECO:0007669"/>
    <property type="project" value="UniProtKB-KW"/>
</dbReference>
<evidence type="ECO:0000313" key="2">
    <source>
        <dbReference type="EMBL" id="NYH83106.1"/>
    </source>
</evidence>
<keyword evidence="3" id="KW-0489">Methyltransferase</keyword>